<feature type="compositionally biased region" description="Polar residues" evidence="1">
    <location>
        <begin position="91"/>
        <end position="108"/>
    </location>
</feature>
<dbReference type="PANTHER" id="PTHR34686:SF1">
    <property type="entry name" value="MATERNAL EFFECT EMBRYO ARREST 59"/>
    <property type="match status" value="1"/>
</dbReference>
<sequence>MLWIAGPIKHSKEKLSRVVCLFNINIIKPLIKVRTKKMVGQWTVTKPSRSDEILDADQQLMLANQIRSQFESMAPKRPTKPNRSEPDHQSAAANNPSTDDMSTTTTEQNIPQLEKLRSLLSQSQALIYSGDQGAMVQEEFVETEYYKELVSIDKQHHTTGSGFIRVVIKEGSDSKENGYDIDQFGSGHGGGDHQRPNFKSNPATNDWIPSAV</sequence>
<dbReference type="AlphaFoldDB" id="A0A5C7GPS0"/>
<evidence type="ECO:0000313" key="2">
    <source>
        <dbReference type="EMBL" id="TXG46560.1"/>
    </source>
</evidence>
<accession>A0A5C7GPS0</accession>
<feature type="region of interest" description="Disordered" evidence="1">
    <location>
        <begin position="71"/>
        <end position="108"/>
    </location>
</feature>
<name>A0A5C7GPS0_9ROSI</name>
<dbReference type="OrthoDB" id="1615585at2759"/>
<dbReference type="EMBL" id="VAHF01000079">
    <property type="protein sequence ID" value="TXG46560.1"/>
    <property type="molecule type" value="Genomic_DNA"/>
</dbReference>
<evidence type="ECO:0000256" key="1">
    <source>
        <dbReference type="SAM" id="MobiDB-lite"/>
    </source>
</evidence>
<dbReference type="Proteomes" id="UP000323000">
    <property type="component" value="Unassembled WGS sequence"/>
</dbReference>
<feature type="region of interest" description="Disordered" evidence="1">
    <location>
        <begin position="174"/>
        <end position="212"/>
    </location>
</feature>
<comment type="caution">
    <text evidence="2">The sequence shown here is derived from an EMBL/GenBank/DDBJ whole genome shotgun (WGS) entry which is preliminary data.</text>
</comment>
<reference evidence="3" key="1">
    <citation type="journal article" date="2019" name="Gigascience">
        <title>De novo genome assembly of the endangered Acer yangbiense, a plant species with extremely small populations endemic to Yunnan Province, China.</title>
        <authorList>
            <person name="Yang J."/>
            <person name="Wariss H.M."/>
            <person name="Tao L."/>
            <person name="Zhang R."/>
            <person name="Yun Q."/>
            <person name="Hollingsworth P."/>
            <person name="Dao Z."/>
            <person name="Luo G."/>
            <person name="Guo H."/>
            <person name="Ma Y."/>
            <person name="Sun W."/>
        </authorList>
    </citation>
    <scope>NUCLEOTIDE SEQUENCE [LARGE SCALE GENOMIC DNA]</scope>
    <source>
        <strain evidence="3">cv. Malutang</strain>
    </source>
</reference>
<gene>
    <name evidence="2" type="ORF">EZV62_027942</name>
</gene>
<dbReference type="PANTHER" id="PTHR34686">
    <property type="entry name" value="MATERNAL EFFECT EMBRYO ARREST PROTEIN"/>
    <property type="match status" value="1"/>
</dbReference>
<protein>
    <submittedName>
        <fullName evidence="2">Uncharacterized protein</fullName>
    </submittedName>
</protein>
<organism evidence="2 3">
    <name type="scientific">Acer yangbiense</name>
    <dbReference type="NCBI Taxonomy" id="1000413"/>
    <lineage>
        <taxon>Eukaryota</taxon>
        <taxon>Viridiplantae</taxon>
        <taxon>Streptophyta</taxon>
        <taxon>Embryophyta</taxon>
        <taxon>Tracheophyta</taxon>
        <taxon>Spermatophyta</taxon>
        <taxon>Magnoliopsida</taxon>
        <taxon>eudicotyledons</taxon>
        <taxon>Gunneridae</taxon>
        <taxon>Pentapetalae</taxon>
        <taxon>rosids</taxon>
        <taxon>malvids</taxon>
        <taxon>Sapindales</taxon>
        <taxon>Sapindaceae</taxon>
        <taxon>Hippocastanoideae</taxon>
        <taxon>Acereae</taxon>
        <taxon>Acer</taxon>
    </lineage>
</organism>
<proteinExistence type="predicted"/>
<evidence type="ECO:0000313" key="3">
    <source>
        <dbReference type="Proteomes" id="UP000323000"/>
    </source>
</evidence>
<keyword evidence="3" id="KW-1185">Reference proteome</keyword>